<dbReference type="Gene3D" id="3.40.50.11670">
    <property type="entry name" value="DNA replication regulator HobA"/>
    <property type="match status" value="1"/>
</dbReference>
<dbReference type="Pfam" id="PF12163">
    <property type="entry name" value="HobA"/>
    <property type="match status" value="1"/>
</dbReference>
<evidence type="ECO:0008006" key="2">
    <source>
        <dbReference type="Google" id="ProtNLM"/>
    </source>
</evidence>
<dbReference type="AlphaFoldDB" id="A0A1W1EHA8"/>
<dbReference type="InterPro" id="IPR038381">
    <property type="entry name" value="HobA_sf"/>
</dbReference>
<evidence type="ECO:0000313" key="1">
    <source>
        <dbReference type="EMBL" id="SHO80240.1"/>
    </source>
</evidence>
<organism evidence="1">
    <name type="scientific">hydrothermal vent metagenome</name>
    <dbReference type="NCBI Taxonomy" id="652676"/>
    <lineage>
        <taxon>unclassified sequences</taxon>
        <taxon>metagenomes</taxon>
        <taxon>ecological metagenomes</taxon>
    </lineage>
</organism>
<accession>A0A1W1EHA8</accession>
<sequence>MQKLLTWTLDTIREEDSSFSWLEEYRYEWTPLVRNAVSKIRDGYTVLIITDDENRWFAKYIMSKINHKDLNRPFLPIFSLETIFPNLKTLNSVVDFELLEDMLDISYKEGYYIWYIGKGNHTYAKFSYKSDDNFLWVLDDELANGLKLRSDDTLLDIKLLQLFKLFNKTIDIALFNPKEFD</sequence>
<dbReference type="EMBL" id="FRYL01000001">
    <property type="protein sequence ID" value="SHO80240.1"/>
    <property type="molecule type" value="Genomic_DNA"/>
</dbReference>
<gene>
    <name evidence="1" type="ORF">MNB_SV-15-1494</name>
</gene>
<reference evidence="1" key="1">
    <citation type="submission" date="2016-10" db="EMBL/GenBank/DDBJ databases">
        <authorList>
            <person name="de Groot N.N."/>
        </authorList>
    </citation>
    <scope>NUCLEOTIDE SEQUENCE</scope>
</reference>
<dbReference type="InterPro" id="IPR021011">
    <property type="entry name" value="HobA"/>
</dbReference>
<name>A0A1W1EHA8_9ZZZZ</name>
<proteinExistence type="predicted"/>
<protein>
    <recommendedName>
        <fullName evidence="2">DNA replication regulator family</fullName>
    </recommendedName>
</protein>